<feature type="region of interest" description="Disordered" evidence="1">
    <location>
        <begin position="1"/>
        <end position="48"/>
    </location>
</feature>
<accession>A0A426Y9X1</accession>
<protein>
    <submittedName>
        <fullName evidence="2">Uncharacterized protein</fullName>
    </submittedName>
</protein>
<proteinExistence type="predicted"/>
<name>A0A426Y9X1_ENSVE</name>
<gene>
    <name evidence="2" type="ORF">B296_00053017</name>
</gene>
<organism evidence="2 3">
    <name type="scientific">Ensete ventricosum</name>
    <name type="common">Abyssinian banana</name>
    <name type="synonym">Musa ensete</name>
    <dbReference type="NCBI Taxonomy" id="4639"/>
    <lineage>
        <taxon>Eukaryota</taxon>
        <taxon>Viridiplantae</taxon>
        <taxon>Streptophyta</taxon>
        <taxon>Embryophyta</taxon>
        <taxon>Tracheophyta</taxon>
        <taxon>Spermatophyta</taxon>
        <taxon>Magnoliopsida</taxon>
        <taxon>Liliopsida</taxon>
        <taxon>Zingiberales</taxon>
        <taxon>Musaceae</taxon>
        <taxon>Ensete</taxon>
    </lineage>
</organism>
<feature type="compositionally biased region" description="Basic and acidic residues" evidence="1">
    <location>
        <begin position="1"/>
        <end position="20"/>
    </location>
</feature>
<dbReference type="EMBL" id="AMZH03013899">
    <property type="protein sequence ID" value="RRT48531.1"/>
    <property type="molecule type" value="Genomic_DNA"/>
</dbReference>
<evidence type="ECO:0000313" key="3">
    <source>
        <dbReference type="Proteomes" id="UP000287651"/>
    </source>
</evidence>
<evidence type="ECO:0000313" key="2">
    <source>
        <dbReference type="EMBL" id="RRT48531.1"/>
    </source>
</evidence>
<comment type="caution">
    <text evidence="2">The sequence shown here is derived from an EMBL/GenBank/DDBJ whole genome shotgun (WGS) entry which is preliminary data.</text>
</comment>
<dbReference type="AlphaFoldDB" id="A0A426Y9X1"/>
<feature type="compositionally biased region" description="Low complexity" evidence="1">
    <location>
        <begin position="22"/>
        <end position="31"/>
    </location>
</feature>
<dbReference type="Proteomes" id="UP000287651">
    <property type="component" value="Unassembled WGS sequence"/>
</dbReference>
<evidence type="ECO:0000256" key="1">
    <source>
        <dbReference type="SAM" id="MobiDB-lite"/>
    </source>
</evidence>
<sequence>MEKMRGSEEIPHLDVHERGVLRRTPPLLRTKPPLPPPQAPLSAPGHDRRSIPFDAVIADVERRREDRQWQRAHFFIVKIEFWFPFPERHPC</sequence>
<reference evidence="2 3" key="1">
    <citation type="journal article" date="2014" name="Agronomy (Basel)">
        <title>A Draft Genome Sequence for Ensete ventricosum, the Drought-Tolerant Tree Against Hunger.</title>
        <authorList>
            <person name="Harrison J."/>
            <person name="Moore K.A."/>
            <person name="Paszkiewicz K."/>
            <person name="Jones T."/>
            <person name="Grant M."/>
            <person name="Ambacheew D."/>
            <person name="Muzemil S."/>
            <person name="Studholme D.J."/>
        </authorList>
    </citation>
    <scope>NUCLEOTIDE SEQUENCE [LARGE SCALE GENOMIC DNA]</scope>
</reference>